<dbReference type="Pfam" id="PF05699">
    <property type="entry name" value="Dimer_Tnp_hAT"/>
    <property type="match status" value="1"/>
</dbReference>
<dbReference type="Pfam" id="PF04937">
    <property type="entry name" value="DUF659"/>
    <property type="match status" value="1"/>
</dbReference>
<feature type="compositionally biased region" description="Basic and acidic residues" evidence="1">
    <location>
        <begin position="1"/>
        <end position="12"/>
    </location>
</feature>
<evidence type="ECO:0000313" key="5">
    <source>
        <dbReference type="Proteomes" id="UP000265515"/>
    </source>
</evidence>
<comment type="caution">
    <text evidence="4">The sequence shown here is derived from an EMBL/GenBank/DDBJ whole genome shotgun (WGS) entry which is preliminary data.</text>
</comment>
<feature type="compositionally biased region" description="Basic and acidic residues" evidence="1">
    <location>
        <begin position="793"/>
        <end position="802"/>
    </location>
</feature>
<evidence type="ECO:0000256" key="1">
    <source>
        <dbReference type="SAM" id="MobiDB-lite"/>
    </source>
</evidence>
<sequence length="989" mass="112259">MLHQYRVEKGIAEDTGMEPSRNADKSTVDNIEQHLRPPPAPGREARRSEVDVDLDTTKEPPATVVAPSCAGSSSAVKPGKTRQTSIRRWTENTAQKRLDMQWGKTLFRSGIPFNFVRVDETRALHDLYMELGAAKAKVDMPSFDTLRTVILDAVYEEVKTSVQPLIDQWGVSGCTLITDGTADRKWRPVLNFIGAGAGGAVLLKVVDMTHRKTNAAAIAKLWEEVIREIGVHRVNAICTDNAGVNKRAARILSRSADPNIAKIPRVPCAAHTLSLLLKDISKLSWVSKIVKRAKMMVKFIKNHHRTVALFSACSFEEKKTLVMPTEVRFASTFEMLNKLQDRRGVLEEMMERGWKNIHWSSTELREKADKIYHTVRSSQWWEEVYQIVLVMRPQEKEITRIVDDRCKMMRQPVHAANFLLSPTGREPRWVLDKNTPLVQNAIKHFLTQLGGERWGSQQNHVDVWQSLWAFHQKPPKELMHKEPMWDTFGVADSALERKTASEWWSAYGENHPDLKKIATRVIAMWSTATPCERNWSSLDLIHTKRRNNLSSASLAKLVYIHWNMQLQCIPKSLKDGFIDVWASFFDEQEAPSPEDDPILPGPLVEDEAELRRQANLRKTPKGRIPVGGGSDDSDTESSDEEIIWSGKPKKAMIPLPQSAKGKDVMEMESEDDEDVDEEYLDKDVECCSEEPQRCAGGGGSLDDVDRAAAKAMADRDRDLVQQRIQEEAARHESVPLRSRSGAQLPRPTTGVQQQEPVEQQPDHMGNQRRNELEQHSHEQLQSQVEQQQLTGRQQHDEQHHLQVEQQHFPVEQQHLPVEQQHFPVGEHQFPIDQQPDHEQQEELGAENRLRDEEQQKLQVDQQHSSNNQQHSTALQPAAGEEFEQCPPPFPQLDETLVHDNIDISRAGRKRKTVVEPAAAPMVKRGRGRPRKGEAKTAQLPPRPPAERPKRTQKGKATTSRRWQVVEDDPTGAEDASEEEAGGETDPDWE</sequence>
<dbReference type="PANTHER" id="PTHR32166:SF123">
    <property type="entry name" value="BED-TYPE DOMAIN-CONTAINING PROTEIN"/>
    <property type="match status" value="1"/>
</dbReference>
<feature type="compositionally biased region" description="Basic and acidic residues" evidence="1">
    <location>
        <begin position="43"/>
        <end position="54"/>
    </location>
</feature>
<dbReference type="OrthoDB" id="1934703at2759"/>
<feature type="compositionally biased region" description="Basic and acidic residues" evidence="1">
    <location>
        <begin position="834"/>
        <end position="855"/>
    </location>
</feature>
<name>A0A388L851_CHABU</name>
<protein>
    <recommendedName>
        <fullName evidence="6">DUF659 domain-containing protein</fullName>
    </recommendedName>
</protein>
<reference evidence="4 5" key="1">
    <citation type="journal article" date="2018" name="Cell">
        <title>The Chara Genome: Secondary Complexity and Implications for Plant Terrestrialization.</title>
        <authorList>
            <person name="Nishiyama T."/>
            <person name="Sakayama H."/>
            <person name="Vries J.D."/>
            <person name="Buschmann H."/>
            <person name="Saint-Marcoux D."/>
            <person name="Ullrich K.K."/>
            <person name="Haas F.B."/>
            <person name="Vanderstraeten L."/>
            <person name="Becker D."/>
            <person name="Lang D."/>
            <person name="Vosolsobe S."/>
            <person name="Rombauts S."/>
            <person name="Wilhelmsson P.K.I."/>
            <person name="Janitza P."/>
            <person name="Kern R."/>
            <person name="Heyl A."/>
            <person name="Rumpler F."/>
            <person name="Villalobos L.I.A.C."/>
            <person name="Clay J.M."/>
            <person name="Skokan R."/>
            <person name="Toyoda A."/>
            <person name="Suzuki Y."/>
            <person name="Kagoshima H."/>
            <person name="Schijlen E."/>
            <person name="Tajeshwar N."/>
            <person name="Catarino B."/>
            <person name="Hetherington A.J."/>
            <person name="Saltykova A."/>
            <person name="Bonnot C."/>
            <person name="Breuninger H."/>
            <person name="Symeonidi A."/>
            <person name="Radhakrishnan G.V."/>
            <person name="Van Nieuwerburgh F."/>
            <person name="Deforce D."/>
            <person name="Chang C."/>
            <person name="Karol K.G."/>
            <person name="Hedrich R."/>
            <person name="Ulvskov P."/>
            <person name="Glockner G."/>
            <person name="Delwiche C.F."/>
            <person name="Petrasek J."/>
            <person name="Van de Peer Y."/>
            <person name="Friml J."/>
            <person name="Beilby M."/>
            <person name="Dolan L."/>
            <person name="Kohara Y."/>
            <person name="Sugano S."/>
            <person name="Fujiyama A."/>
            <person name="Delaux P.-M."/>
            <person name="Quint M."/>
            <person name="TheiBen G."/>
            <person name="Hagemann M."/>
            <person name="Harholt J."/>
            <person name="Dunand C."/>
            <person name="Zachgo S."/>
            <person name="Langdale J."/>
            <person name="Maumus F."/>
            <person name="Straeten D.V.D."/>
            <person name="Gould S.B."/>
            <person name="Rensing S.A."/>
        </authorList>
    </citation>
    <scope>NUCLEOTIDE SEQUENCE [LARGE SCALE GENOMIC DNA]</scope>
    <source>
        <strain evidence="4 5">S276</strain>
    </source>
</reference>
<gene>
    <name evidence="4" type="ORF">CBR_g26507</name>
</gene>
<dbReference type="GO" id="GO:0046983">
    <property type="term" value="F:protein dimerization activity"/>
    <property type="evidence" value="ECO:0007669"/>
    <property type="project" value="InterPro"/>
</dbReference>
<feature type="compositionally biased region" description="Low complexity" evidence="1">
    <location>
        <begin position="779"/>
        <end position="789"/>
    </location>
</feature>
<feature type="compositionally biased region" description="Low complexity" evidence="1">
    <location>
        <begin position="861"/>
        <end position="871"/>
    </location>
</feature>
<feature type="compositionally biased region" description="Basic and acidic residues" evidence="1">
    <location>
        <begin position="768"/>
        <end position="778"/>
    </location>
</feature>
<feature type="compositionally biased region" description="Acidic residues" evidence="1">
    <location>
        <begin position="666"/>
        <end position="680"/>
    </location>
</feature>
<dbReference type="PANTHER" id="PTHR32166">
    <property type="entry name" value="OSJNBA0013A04.12 PROTEIN"/>
    <property type="match status" value="1"/>
</dbReference>
<evidence type="ECO:0000313" key="4">
    <source>
        <dbReference type="EMBL" id="GBG78477.1"/>
    </source>
</evidence>
<keyword evidence="5" id="KW-1185">Reference proteome</keyword>
<dbReference type="Proteomes" id="UP000265515">
    <property type="component" value="Unassembled WGS sequence"/>
</dbReference>
<feature type="region of interest" description="Disordered" evidence="1">
    <location>
        <begin position="614"/>
        <end position="989"/>
    </location>
</feature>
<accession>A0A388L851</accession>
<feature type="compositionally biased region" description="Acidic residues" evidence="1">
    <location>
        <begin position="965"/>
        <end position="989"/>
    </location>
</feature>
<feature type="region of interest" description="Disordered" evidence="1">
    <location>
        <begin position="1"/>
        <end position="54"/>
    </location>
</feature>
<dbReference type="SUPFAM" id="SSF53098">
    <property type="entry name" value="Ribonuclease H-like"/>
    <property type="match status" value="1"/>
</dbReference>
<feature type="domain" description="DUF659" evidence="2">
    <location>
        <begin position="141"/>
        <end position="295"/>
    </location>
</feature>
<feature type="domain" description="HAT C-terminal dimerisation" evidence="3">
    <location>
        <begin position="500"/>
        <end position="563"/>
    </location>
</feature>
<proteinExistence type="predicted"/>
<dbReference type="EMBL" id="BFEA01000296">
    <property type="protein sequence ID" value="GBG78477.1"/>
    <property type="molecule type" value="Genomic_DNA"/>
</dbReference>
<dbReference type="InterPro" id="IPR008906">
    <property type="entry name" value="HATC_C_dom"/>
</dbReference>
<evidence type="ECO:0000259" key="2">
    <source>
        <dbReference type="Pfam" id="PF04937"/>
    </source>
</evidence>
<dbReference type="AlphaFoldDB" id="A0A388L851"/>
<feature type="compositionally biased region" description="Basic and acidic residues" evidence="1">
    <location>
        <begin position="21"/>
        <end position="35"/>
    </location>
</feature>
<dbReference type="InterPro" id="IPR012337">
    <property type="entry name" value="RNaseH-like_sf"/>
</dbReference>
<organism evidence="4 5">
    <name type="scientific">Chara braunii</name>
    <name type="common">Braun's stonewort</name>
    <dbReference type="NCBI Taxonomy" id="69332"/>
    <lineage>
        <taxon>Eukaryota</taxon>
        <taxon>Viridiplantae</taxon>
        <taxon>Streptophyta</taxon>
        <taxon>Charophyceae</taxon>
        <taxon>Charales</taxon>
        <taxon>Characeae</taxon>
        <taxon>Chara</taxon>
    </lineage>
</organism>
<feature type="compositionally biased region" description="Basic and acidic residues" evidence="1">
    <location>
        <begin position="703"/>
        <end position="734"/>
    </location>
</feature>
<feature type="compositionally biased region" description="Acidic residues" evidence="1">
    <location>
        <begin position="631"/>
        <end position="642"/>
    </location>
</feature>
<dbReference type="Gramene" id="GBG78477">
    <property type="protein sequence ID" value="GBG78477"/>
    <property type="gene ID" value="CBR_g26507"/>
</dbReference>
<evidence type="ECO:0000259" key="3">
    <source>
        <dbReference type="Pfam" id="PF05699"/>
    </source>
</evidence>
<evidence type="ECO:0008006" key="6">
    <source>
        <dbReference type="Google" id="ProtNLM"/>
    </source>
</evidence>
<dbReference type="InterPro" id="IPR007021">
    <property type="entry name" value="DUF659"/>
</dbReference>